<dbReference type="OrthoDB" id="3206739at2"/>
<evidence type="ECO:0000313" key="3">
    <source>
        <dbReference type="EMBL" id="RZT88335.1"/>
    </source>
</evidence>
<dbReference type="InterPro" id="IPR050300">
    <property type="entry name" value="GDXG_lipolytic_enzyme"/>
</dbReference>
<dbReference type="Gene3D" id="3.40.50.1820">
    <property type="entry name" value="alpha/beta hydrolase"/>
    <property type="match status" value="1"/>
</dbReference>
<evidence type="ECO:0000313" key="4">
    <source>
        <dbReference type="Proteomes" id="UP000291591"/>
    </source>
</evidence>
<dbReference type="GO" id="GO:0016787">
    <property type="term" value="F:hydrolase activity"/>
    <property type="evidence" value="ECO:0007669"/>
    <property type="project" value="UniProtKB-KW"/>
</dbReference>
<proteinExistence type="predicted"/>
<dbReference type="PANTHER" id="PTHR48081">
    <property type="entry name" value="AB HYDROLASE SUPERFAMILY PROTEIN C4A8.06C"/>
    <property type="match status" value="1"/>
</dbReference>
<dbReference type="AlphaFoldDB" id="A0A4Q7V2K6"/>
<keyword evidence="4" id="KW-1185">Reference proteome</keyword>
<organism evidence="3 4">
    <name type="scientific">Pseudonocardia sediminis</name>
    <dbReference type="NCBI Taxonomy" id="1397368"/>
    <lineage>
        <taxon>Bacteria</taxon>
        <taxon>Bacillati</taxon>
        <taxon>Actinomycetota</taxon>
        <taxon>Actinomycetes</taxon>
        <taxon>Pseudonocardiales</taxon>
        <taxon>Pseudonocardiaceae</taxon>
        <taxon>Pseudonocardia</taxon>
    </lineage>
</organism>
<evidence type="ECO:0000256" key="1">
    <source>
        <dbReference type="ARBA" id="ARBA00022801"/>
    </source>
</evidence>
<dbReference type="RefSeq" id="WP_130292349.1">
    <property type="nucleotide sequence ID" value="NZ_SHKL01000001.1"/>
</dbReference>
<dbReference type="InterPro" id="IPR029058">
    <property type="entry name" value="AB_hydrolase_fold"/>
</dbReference>
<evidence type="ECO:0000259" key="2">
    <source>
        <dbReference type="Pfam" id="PF07859"/>
    </source>
</evidence>
<dbReference type="Proteomes" id="UP000291591">
    <property type="component" value="Unassembled WGS sequence"/>
</dbReference>
<dbReference type="PANTHER" id="PTHR48081:SF8">
    <property type="entry name" value="ALPHA_BETA HYDROLASE FOLD-3 DOMAIN-CONTAINING PROTEIN-RELATED"/>
    <property type="match status" value="1"/>
</dbReference>
<feature type="domain" description="Alpha/beta hydrolase fold-3" evidence="2">
    <location>
        <begin position="89"/>
        <end position="297"/>
    </location>
</feature>
<comment type="caution">
    <text evidence="3">The sequence shown here is derived from an EMBL/GenBank/DDBJ whole genome shotgun (WGS) entry which is preliminary data.</text>
</comment>
<protein>
    <submittedName>
        <fullName evidence="3">Acetyl esterase</fullName>
    </submittedName>
</protein>
<dbReference type="SUPFAM" id="SSF53474">
    <property type="entry name" value="alpha/beta-Hydrolases"/>
    <property type="match status" value="1"/>
</dbReference>
<dbReference type="Pfam" id="PF07859">
    <property type="entry name" value="Abhydrolase_3"/>
    <property type="match status" value="1"/>
</dbReference>
<keyword evidence="1" id="KW-0378">Hydrolase</keyword>
<gene>
    <name evidence="3" type="ORF">EV383_5274</name>
</gene>
<accession>A0A4Q7V2K6</accession>
<sequence>MPLNAQAQELLDALAELGPAVIGRSSLEEARDSPGLADAVSVILRRRGEDPAVDAAHTDERRTVPGPAGDVEVRVLRPSPGGAEALPILVYVHGGGWVLGDLDDDGIVPELVRRAGCLAVSVGYRRAPEAPFPASHDDVVAALRWVLAHGDELGGDPGRVAVGGDSAGATMATAACRTLALAGERGPSAQLLAYPLADLTDGDRPSRRDAADTPPLTATALDWFVAQETTEDGQRRDPRLSPLLATHDELAALPPTLLFTAEQDVLRDEGEAYARALMDARVHVTLSRFPGMMHGFLGCHRVLDGADLAMTQAAAFLSAGFEGAEPAAQ</sequence>
<dbReference type="EMBL" id="SHKL01000001">
    <property type="protein sequence ID" value="RZT88335.1"/>
    <property type="molecule type" value="Genomic_DNA"/>
</dbReference>
<name>A0A4Q7V2K6_PSEST</name>
<dbReference type="InterPro" id="IPR013094">
    <property type="entry name" value="AB_hydrolase_3"/>
</dbReference>
<reference evidence="3 4" key="1">
    <citation type="submission" date="2019-02" db="EMBL/GenBank/DDBJ databases">
        <title>Sequencing the genomes of 1000 actinobacteria strains.</title>
        <authorList>
            <person name="Klenk H.-P."/>
        </authorList>
    </citation>
    <scope>NUCLEOTIDE SEQUENCE [LARGE SCALE GENOMIC DNA]</scope>
    <source>
        <strain evidence="3 4">DSM 45779</strain>
    </source>
</reference>